<keyword evidence="15" id="KW-1185">Reference proteome</keyword>
<comment type="function">
    <text evidence="1 13">Transfers the gamma-phosphate of ATP to the 4'-position of a tetraacyldisaccharide 1-phosphate intermediate (termed DS-1-P) to form tetraacyldisaccharide 1,4'-bis-phosphate (lipid IVA).</text>
</comment>
<evidence type="ECO:0000256" key="13">
    <source>
        <dbReference type="HAMAP-Rule" id="MF_00409"/>
    </source>
</evidence>
<evidence type="ECO:0000256" key="3">
    <source>
        <dbReference type="ARBA" id="ARBA00012071"/>
    </source>
</evidence>
<keyword evidence="10 13" id="KW-0067">ATP-binding</keyword>
<proteinExistence type="inferred from homology"/>
<evidence type="ECO:0000256" key="7">
    <source>
        <dbReference type="ARBA" id="ARBA00022679"/>
    </source>
</evidence>
<name>Q253H5_CHLFF</name>
<evidence type="ECO:0000256" key="12">
    <source>
        <dbReference type="ARBA" id="ARBA00029757"/>
    </source>
</evidence>
<feature type="binding site" evidence="13">
    <location>
        <begin position="77"/>
        <end position="84"/>
    </location>
    <ligand>
        <name>ATP</name>
        <dbReference type="ChEBI" id="CHEBI:30616"/>
    </ligand>
</feature>
<dbReference type="HOGENOM" id="CLU_038816_6_0_0"/>
<dbReference type="Proteomes" id="UP000001260">
    <property type="component" value="Chromosome"/>
</dbReference>
<sequence length="376" mass="41633">MISELQRKLMKTRLPSPFFILYRRLTVAISFGKILGWGYLGRVLSWIFARTASFRRKLLFSAPYRSSSTVISVGNIVLGGAGKTPTVLWLAEALKARGYSCAVLSRGYKGKCSRQGKLTIVNPETHDAAYVGDEPLLMAKKLSKGSVFVHKDRRVAAKEASRNFDILILDDGFQNQKLHKDMEIVVVNGQDPLGGEAFFPRGRLRDFPQRLGEADAVIVNGSCSVENQKRLNTWCTSPKIFVEPRISQILWAPSGEQLSLDSLSGLAAGVFCGLGFPQGFLDMLKRAGVKILGTYLLPDHAGITKKELHYFCSKIAMRQGQGILCTEKDSMNLGNLIHEPGMLPIGMVQMHFDFIDLEGSTASLLDRIDQIHNGKR</sequence>
<dbReference type="GO" id="GO:0005886">
    <property type="term" value="C:plasma membrane"/>
    <property type="evidence" value="ECO:0007669"/>
    <property type="project" value="TreeGrafter"/>
</dbReference>
<evidence type="ECO:0000256" key="5">
    <source>
        <dbReference type="ARBA" id="ARBA00022516"/>
    </source>
</evidence>
<dbReference type="eggNOG" id="COG1663">
    <property type="taxonomic scope" value="Bacteria"/>
</dbReference>
<organism evidence="14 15">
    <name type="scientific">Chlamydia felis (strain Fe/C-56)</name>
    <name type="common">Chlamydophila felis</name>
    <dbReference type="NCBI Taxonomy" id="264202"/>
    <lineage>
        <taxon>Bacteria</taxon>
        <taxon>Pseudomonadati</taxon>
        <taxon>Chlamydiota</taxon>
        <taxon>Chlamydiia</taxon>
        <taxon>Chlamydiales</taxon>
        <taxon>Chlamydiaceae</taxon>
        <taxon>Chlamydia/Chlamydophila group</taxon>
        <taxon>Chlamydia</taxon>
    </lineage>
</organism>
<dbReference type="EMBL" id="AP006861">
    <property type="protein sequence ID" value="BAE81563.1"/>
    <property type="molecule type" value="Genomic_DNA"/>
</dbReference>
<keyword evidence="8 13" id="KW-0547">Nucleotide-binding</keyword>
<reference evidence="14 15" key="1">
    <citation type="journal article" date="2006" name="DNA Res.">
        <title>Genome sequence of the cat pathogen, Chlamydophila felis.</title>
        <authorList>
            <person name="Azuma Y."/>
            <person name="Hirakawa H."/>
            <person name="Yamashita A."/>
            <person name="Cai Y."/>
            <person name="Rahman M.A."/>
            <person name="Suzuki H."/>
            <person name="Mitaku S."/>
            <person name="Toh H."/>
            <person name="Goto S."/>
            <person name="Murakami T."/>
            <person name="Sugi K."/>
            <person name="Hayashi H."/>
            <person name="Fukushi H."/>
            <person name="Hattori M."/>
            <person name="Kuhara S."/>
            <person name="Shirai M."/>
        </authorList>
    </citation>
    <scope>NUCLEOTIDE SEQUENCE [LARGE SCALE GENOMIC DNA]</scope>
    <source>
        <strain evidence="14 15">Fe/C-56</strain>
    </source>
</reference>
<dbReference type="GO" id="GO:0009029">
    <property type="term" value="F:lipid-A 4'-kinase activity"/>
    <property type="evidence" value="ECO:0007669"/>
    <property type="project" value="UniProtKB-UniRule"/>
</dbReference>
<dbReference type="PANTHER" id="PTHR42724:SF1">
    <property type="entry name" value="TETRAACYLDISACCHARIDE 4'-KINASE, MITOCHONDRIAL-RELATED"/>
    <property type="match status" value="1"/>
</dbReference>
<evidence type="ECO:0000256" key="9">
    <source>
        <dbReference type="ARBA" id="ARBA00022777"/>
    </source>
</evidence>
<dbReference type="Pfam" id="PF02606">
    <property type="entry name" value="LpxK"/>
    <property type="match status" value="1"/>
</dbReference>
<dbReference type="EC" id="2.7.1.130" evidence="3 13"/>
<keyword evidence="9 13" id="KW-0418">Kinase</keyword>
<comment type="pathway">
    <text evidence="2 13">Glycolipid biosynthesis; lipid IV(A) biosynthesis; lipid IV(A) from (3R)-3-hydroxytetradecanoyl-[acyl-carrier-protein] and UDP-N-acetyl-alpha-D-glucosamine: step 6/6.</text>
</comment>
<keyword evidence="5 13" id="KW-0444">Lipid biosynthesis</keyword>
<comment type="catalytic activity">
    <reaction evidence="13">
        <text>a lipid A disaccharide + ATP = a lipid IVA + ADP + H(+)</text>
        <dbReference type="Rhea" id="RHEA:67840"/>
        <dbReference type="ChEBI" id="CHEBI:15378"/>
        <dbReference type="ChEBI" id="CHEBI:30616"/>
        <dbReference type="ChEBI" id="CHEBI:176343"/>
        <dbReference type="ChEBI" id="CHEBI:176425"/>
        <dbReference type="ChEBI" id="CHEBI:456216"/>
        <dbReference type="EC" id="2.7.1.130"/>
    </reaction>
</comment>
<evidence type="ECO:0000256" key="8">
    <source>
        <dbReference type="ARBA" id="ARBA00022741"/>
    </source>
</evidence>
<protein>
    <recommendedName>
        <fullName evidence="4 13">Tetraacyldisaccharide 4'-kinase</fullName>
        <ecNumber evidence="3 13">2.7.1.130</ecNumber>
    </recommendedName>
    <alternativeName>
        <fullName evidence="12 13">Lipid A 4'-kinase</fullName>
    </alternativeName>
</protein>
<gene>
    <name evidence="14" type="primary">ycaH</name>
    <name evidence="13" type="synonym">lpxK</name>
    <name evidence="14" type="ordered locus">CF0791</name>
</gene>
<keyword evidence="6 13" id="KW-0441">Lipid A biosynthesis</keyword>
<evidence type="ECO:0000313" key="15">
    <source>
        <dbReference type="Proteomes" id="UP000001260"/>
    </source>
</evidence>
<evidence type="ECO:0000256" key="10">
    <source>
        <dbReference type="ARBA" id="ARBA00022840"/>
    </source>
</evidence>
<keyword evidence="11 13" id="KW-0443">Lipid metabolism</keyword>
<keyword evidence="7 13" id="KW-0808">Transferase</keyword>
<evidence type="ECO:0000256" key="4">
    <source>
        <dbReference type="ARBA" id="ARBA00016436"/>
    </source>
</evidence>
<dbReference type="AlphaFoldDB" id="Q253H5"/>
<dbReference type="PANTHER" id="PTHR42724">
    <property type="entry name" value="TETRAACYLDISACCHARIDE 4'-KINASE"/>
    <property type="match status" value="1"/>
</dbReference>
<dbReference type="STRING" id="264202.CF0791"/>
<dbReference type="SUPFAM" id="SSF52540">
    <property type="entry name" value="P-loop containing nucleoside triphosphate hydrolases"/>
    <property type="match status" value="1"/>
</dbReference>
<evidence type="ECO:0000256" key="1">
    <source>
        <dbReference type="ARBA" id="ARBA00002274"/>
    </source>
</evidence>
<dbReference type="GO" id="GO:0009244">
    <property type="term" value="P:lipopolysaccharide core region biosynthetic process"/>
    <property type="evidence" value="ECO:0007669"/>
    <property type="project" value="TreeGrafter"/>
</dbReference>
<evidence type="ECO:0000256" key="11">
    <source>
        <dbReference type="ARBA" id="ARBA00023098"/>
    </source>
</evidence>
<dbReference type="InterPro" id="IPR027417">
    <property type="entry name" value="P-loop_NTPase"/>
</dbReference>
<dbReference type="GO" id="GO:0009245">
    <property type="term" value="P:lipid A biosynthetic process"/>
    <property type="evidence" value="ECO:0007669"/>
    <property type="project" value="UniProtKB-UniRule"/>
</dbReference>
<dbReference type="UniPathway" id="UPA00359">
    <property type="reaction ID" value="UER00482"/>
</dbReference>
<comment type="similarity">
    <text evidence="13">Belongs to the LpxK family.</text>
</comment>
<dbReference type="KEGG" id="cfe:CF0791"/>
<dbReference type="HAMAP" id="MF_00409">
    <property type="entry name" value="LpxK"/>
    <property type="match status" value="1"/>
</dbReference>
<dbReference type="InterPro" id="IPR003758">
    <property type="entry name" value="LpxK"/>
</dbReference>
<evidence type="ECO:0000256" key="6">
    <source>
        <dbReference type="ARBA" id="ARBA00022556"/>
    </source>
</evidence>
<accession>Q253H5</accession>
<evidence type="ECO:0000313" key="14">
    <source>
        <dbReference type="EMBL" id="BAE81563.1"/>
    </source>
</evidence>
<dbReference type="NCBIfam" id="TIGR00682">
    <property type="entry name" value="lpxK"/>
    <property type="match status" value="1"/>
</dbReference>
<dbReference type="GO" id="GO:0005524">
    <property type="term" value="F:ATP binding"/>
    <property type="evidence" value="ECO:0007669"/>
    <property type="project" value="UniProtKB-UniRule"/>
</dbReference>
<evidence type="ECO:0000256" key="2">
    <source>
        <dbReference type="ARBA" id="ARBA00004870"/>
    </source>
</evidence>